<dbReference type="Gramene" id="Pp3c16_7290V3.2">
    <property type="protein sequence ID" value="PAC:32986104.CDS.1"/>
    <property type="gene ID" value="Pp3c16_7290"/>
</dbReference>
<dbReference type="InParanoid" id="A0A2K1J7J5"/>
<dbReference type="EnsemblPlants" id="Pp3c16_7290V3.2">
    <property type="protein sequence ID" value="PAC:32986104.CDS.1"/>
    <property type="gene ID" value="Pp3c16_7290"/>
</dbReference>
<name>A0A2K1J7J5_PHYPA</name>
<organism evidence="1">
    <name type="scientific">Physcomitrium patens</name>
    <name type="common">Spreading-leaved earth moss</name>
    <name type="synonym">Physcomitrella patens</name>
    <dbReference type="NCBI Taxonomy" id="3218"/>
    <lineage>
        <taxon>Eukaryota</taxon>
        <taxon>Viridiplantae</taxon>
        <taxon>Streptophyta</taxon>
        <taxon>Embryophyta</taxon>
        <taxon>Bryophyta</taxon>
        <taxon>Bryophytina</taxon>
        <taxon>Bryopsida</taxon>
        <taxon>Funariidae</taxon>
        <taxon>Funariales</taxon>
        <taxon>Funariaceae</taxon>
        <taxon>Physcomitrium</taxon>
    </lineage>
</organism>
<evidence type="ECO:0000313" key="3">
    <source>
        <dbReference type="Proteomes" id="UP000006727"/>
    </source>
</evidence>
<accession>A0A2K1J7J5</accession>
<keyword evidence="3" id="KW-1185">Reference proteome</keyword>
<reference evidence="1 3" key="2">
    <citation type="journal article" date="2018" name="Plant J.">
        <title>The Physcomitrella patens chromosome-scale assembly reveals moss genome structure and evolution.</title>
        <authorList>
            <person name="Lang D."/>
            <person name="Ullrich K.K."/>
            <person name="Murat F."/>
            <person name="Fuchs J."/>
            <person name="Jenkins J."/>
            <person name="Haas F.B."/>
            <person name="Piednoel M."/>
            <person name="Gundlach H."/>
            <person name="Van Bel M."/>
            <person name="Meyberg R."/>
            <person name="Vives C."/>
            <person name="Morata J."/>
            <person name="Symeonidi A."/>
            <person name="Hiss M."/>
            <person name="Muchero W."/>
            <person name="Kamisugi Y."/>
            <person name="Saleh O."/>
            <person name="Blanc G."/>
            <person name="Decker E.L."/>
            <person name="van Gessel N."/>
            <person name="Grimwood J."/>
            <person name="Hayes R.D."/>
            <person name="Graham S.W."/>
            <person name="Gunter L.E."/>
            <person name="McDaniel S.F."/>
            <person name="Hoernstein S.N.W."/>
            <person name="Larsson A."/>
            <person name="Li F.W."/>
            <person name="Perroud P.F."/>
            <person name="Phillips J."/>
            <person name="Ranjan P."/>
            <person name="Rokshar D.S."/>
            <person name="Rothfels C.J."/>
            <person name="Schneider L."/>
            <person name="Shu S."/>
            <person name="Stevenson D.W."/>
            <person name="Thummler F."/>
            <person name="Tillich M."/>
            <person name="Villarreal Aguilar J.C."/>
            <person name="Widiez T."/>
            <person name="Wong G.K."/>
            <person name="Wymore A."/>
            <person name="Zhang Y."/>
            <person name="Zimmer A.D."/>
            <person name="Quatrano R.S."/>
            <person name="Mayer K.F.X."/>
            <person name="Goodstein D."/>
            <person name="Casacuberta J.M."/>
            <person name="Vandepoele K."/>
            <person name="Reski R."/>
            <person name="Cuming A.C."/>
            <person name="Tuskan G.A."/>
            <person name="Maumus F."/>
            <person name="Salse J."/>
            <person name="Schmutz J."/>
            <person name="Rensing S.A."/>
        </authorList>
    </citation>
    <scope>NUCLEOTIDE SEQUENCE [LARGE SCALE GENOMIC DNA]</scope>
    <source>
        <strain evidence="2 3">cv. Gransden 2004</strain>
    </source>
</reference>
<reference evidence="1 3" key="1">
    <citation type="journal article" date="2008" name="Science">
        <title>The Physcomitrella genome reveals evolutionary insights into the conquest of land by plants.</title>
        <authorList>
            <person name="Rensing S."/>
            <person name="Lang D."/>
            <person name="Zimmer A."/>
            <person name="Terry A."/>
            <person name="Salamov A."/>
            <person name="Shapiro H."/>
            <person name="Nishiyama T."/>
            <person name="Perroud P.-F."/>
            <person name="Lindquist E."/>
            <person name="Kamisugi Y."/>
            <person name="Tanahashi T."/>
            <person name="Sakakibara K."/>
            <person name="Fujita T."/>
            <person name="Oishi K."/>
            <person name="Shin-I T."/>
            <person name="Kuroki Y."/>
            <person name="Toyoda A."/>
            <person name="Suzuki Y."/>
            <person name="Hashimoto A."/>
            <person name="Yamaguchi K."/>
            <person name="Sugano A."/>
            <person name="Kohara Y."/>
            <person name="Fujiyama A."/>
            <person name="Anterola A."/>
            <person name="Aoki S."/>
            <person name="Ashton N."/>
            <person name="Barbazuk W.B."/>
            <person name="Barker E."/>
            <person name="Bennetzen J."/>
            <person name="Bezanilla M."/>
            <person name="Blankenship R."/>
            <person name="Cho S.H."/>
            <person name="Dutcher S."/>
            <person name="Estelle M."/>
            <person name="Fawcett J.A."/>
            <person name="Gundlach H."/>
            <person name="Hanada K."/>
            <person name="Heyl A."/>
            <person name="Hicks K.A."/>
            <person name="Hugh J."/>
            <person name="Lohr M."/>
            <person name="Mayer K."/>
            <person name="Melkozernov A."/>
            <person name="Murata T."/>
            <person name="Nelson D."/>
            <person name="Pils B."/>
            <person name="Prigge M."/>
            <person name="Reiss B."/>
            <person name="Renner T."/>
            <person name="Rombauts S."/>
            <person name="Rushton P."/>
            <person name="Sanderfoot A."/>
            <person name="Schween G."/>
            <person name="Shiu S.-H."/>
            <person name="Stueber K."/>
            <person name="Theodoulou F.L."/>
            <person name="Tu H."/>
            <person name="Van de Peer Y."/>
            <person name="Verrier P.J."/>
            <person name="Waters E."/>
            <person name="Wood A."/>
            <person name="Yang L."/>
            <person name="Cove D."/>
            <person name="Cuming A."/>
            <person name="Hasebe M."/>
            <person name="Lucas S."/>
            <person name="Mishler D.B."/>
            <person name="Reski R."/>
            <person name="Grigoriev I."/>
            <person name="Quatrano R.S."/>
            <person name="Boore J.L."/>
        </authorList>
    </citation>
    <scope>NUCLEOTIDE SEQUENCE [LARGE SCALE GENOMIC DNA]</scope>
    <source>
        <strain evidence="2 3">cv. Gransden 2004</strain>
    </source>
</reference>
<dbReference type="AlphaFoldDB" id="A0A2K1J7J5"/>
<dbReference type="PaxDb" id="3218-PP1S194_31V6.1"/>
<reference evidence="2" key="3">
    <citation type="submission" date="2020-12" db="UniProtKB">
        <authorList>
            <consortium name="EnsemblPlants"/>
        </authorList>
    </citation>
    <scope>IDENTIFICATION</scope>
</reference>
<sequence>MQLYRPALQKCWSMHLRLERKKGMQMQWILHCFLRGEQLQFAKFVFQDYWIISAIFLQRHASEH</sequence>
<evidence type="ECO:0000313" key="1">
    <source>
        <dbReference type="EMBL" id="PNR37496.1"/>
    </source>
</evidence>
<proteinExistence type="predicted"/>
<dbReference type="Proteomes" id="UP000006727">
    <property type="component" value="Chromosome 16"/>
</dbReference>
<protein>
    <submittedName>
        <fullName evidence="1 2">Uncharacterized protein</fullName>
    </submittedName>
</protein>
<dbReference type="EMBL" id="ABEU02000016">
    <property type="protein sequence ID" value="PNR37496.1"/>
    <property type="molecule type" value="Genomic_DNA"/>
</dbReference>
<dbReference type="Gramene" id="Pp3c16_7290V3.1">
    <property type="protein sequence ID" value="PAC:32986103.CDS.1"/>
    <property type="gene ID" value="Pp3c16_7290"/>
</dbReference>
<dbReference type="EnsemblPlants" id="Pp3c16_7290V3.1">
    <property type="protein sequence ID" value="PAC:32986103.CDS.1"/>
    <property type="gene ID" value="Pp3c16_7290"/>
</dbReference>
<gene>
    <name evidence="1" type="ORF">PHYPA_020605</name>
</gene>
<evidence type="ECO:0000313" key="2">
    <source>
        <dbReference type="EnsemblPlants" id="PAC:32986103.CDS.1"/>
    </source>
</evidence>